<evidence type="ECO:0000313" key="1">
    <source>
        <dbReference type="EMBL" id="SVD42795.1"/>
    </source>
</evidence>
<reference evidence="1" key="1">
    <citation type="submission" date="2018-05" db="EMBL/GenBank/DDBJ databases">
        <authorList>
            <person name="Lanie J.A."/>
            <person name="Ng W.-L."/>
            <person name="Kazmierczak K.M."/>
            <person name="Andrzejewski T.M."/>
            <person name="Davidsen T.M."/>
            <person name="Wayne K.J."/>
            <person name="Tettelin H."/>
            <person name="Glass J.I."/>
            <person name="Rusch D."/>
            <person name="Podicherti R."/>
            <person name="Tsui H.-C.T."/>
            <person name="Winkler M.E."/>
        </authorList>
    </citation>
    <scope>NUCLEOTIDE SEQUENCE</scope>
</reference>
<dbReference type="EMBL" id="UINC01149990">
    <property type="protein sequence ID" value="SVD42795.1"/>
    <property type="molecule type" value="Genomic_DNA"/>
</dbReference>
<organism evidence="1">
    <name type="scientific">marine metagenome</name>
    <dbReference type="NCBI Taxonomy" id="408172"/>
    <lineage>
        <taxon>unclassified sequences</taxon>
        <taxon>metagenomes</taxon>
        <taxon>ecological metagenomes</taxon>
    </lineage>
</organism>
<accession>A0A382V9T2</accession>
<proteinExistence type="predicted"/>
<sequence>MPVALRRLQPFTKQGFSRSAVGLDDDEMDNMASLMESALPRKGYYCFDFHKLLRMPLLFEPMLTESCLHGGAMAPQCLFRIYTARRRKHTNILSSAALLILSDIQVRMNCVEQFSSLGCIVPTNGLMRY</sequence>
<dbReference type="AlphaFoldDB" id="A0A382V9T2"/>
<gene>
    <name evidence="1" type="ORF">METZ01_LOCUS395649</name>
</gene>
<name>A0A382V9T2_9ZZZZ</name>
<protein>
    <submittedName>
        <fullName evidence="1">Uncharacterized protein</fullName>
    </submittedName>
</protein>